<protein>
    <recommendedName>
        <fullName evidence="2">BRCT domain-containing protein</fullName>
    </recommendedName>
</protein>
<feature type="compositionally biased region" description="Polar residues" evidence="1">
    <location>
        <begin position="440"/>
        <end position="450"/>
    </location>
</feature>
<feature type="region of interest" description="Disordered" evidence="1">
    <location>
        <begin position="366"/>
        <end position="452"/>
    </location>
</feature>
<keyword evidence="4" id="KW-1185">Reference proteome</keyword>
<dbReference type="PROSITE" id="PS50172">
    <property type="entry name" value="BRCT"/>
    <property type="match status" value="1"/>
</dbReference>
<dbReference type="InterPro" id="IPR036420">
    <property type="entry name" value="BRCT_dom_sf"/>
</dbReference>
<reference evidence="3" key="1">
    <citation type="journal article" date="2020" name="Stud. Mycol.">
        <title>101 Dothideomycetes genomes: a test case for predicting lifestyles and emergence of pathogens.</title>
        <authorList>
            <person name="Haridas S."/>
            <person name="Albert R."/>
            <person name="Binder M."/>
            <person name="Bloem J."/>
            <person name="Labutti K."/>
            <person name="Salamov A."/>
            <person name="Andreopoulos B."/>
            <person name="Baker S."/>
            <person name="Barry K."/>
            <person name="Bills G."/>
            <person name="Bluhm B."/>
            <person name="Cannon C."/>
            <person name="Castanera R."/>
            <person name="Culley D."/>
            <person name="Daum C."/>
            <person name="Ezra D."/>
            <person name="Gonzalez J."/>
            <person name="Henrissat B."/>
            <person name="Kuo A."/>
            <person name="Liang C."/>
            <person name="Lipzen A."/>
            <person name="Lutzoni F."/>
            <person name="Magnuson J."/>
            <person name="Mondo S."/>
            <person name="Nolan M."/>
            <person name="Ohm R."/>
            <person name="Pangilinan J."/>
            <person name="Park H.-J."/>
            <person name="Ramirez L."/>
            <person name="Alfaro M."/>
            <person name="Sun H."/>
            <person name="Tritt A."/>
            <person name="Yoshinaga Y."/>
            <person name="Zwiers L.-H."/>
            <person name="Turgeon B."/>
            <person name="Goodwin S."/>
            <person name="Spatafora J."/>
            <person name="Crous P."/>
            <person name="Grigoriev I."/>
        </authorList>
    </citation>
    <scope>NUCLEOTIDE SEQUENCE</scope>
    <source>
        <strain evidence="3">CBS 107.79</strain>
    </source>
</reference>
<feature type="region of interest" description="Disordered" evidence="1">
    <location>
        <begin position="195"/>
        <end position="228"/>
    </location>
</feature>
<evidence type="ECO:0000313" key="3">
    <source>
        <dbReference type="EMBL" id="KAF1965978.1"/>
    </source>
</evidence>
<evidence type="ECO:0000313" key="4">
    <source>
        <dbReference type="Proteomes" id="UP000800036"/>
    </source>
</evidence>
<evidence type="ECO:0000256" key="1">
    <source>
        <dbReference type="SAM" id="MobiDB-lite"/>
    </source>
</evidence>
<dbReference type="OrthoDB" id="342264at2759"/>
<organism evidence="3 4">
    <name type="scientific">Bimuria novae-zelandiae CBS 107.79</name>
    <dbReference type="NCBI Taxonomy" id="1447943"/>
    <lineage>
        <taxon>Eukaryota</taxon>
        <taxon>Fungi</taxon>
        <taxon>Dikarya</taxon>
        <taxon>Ascomycota</taxon>
        <taxon>Pezizomycotina</taxon>
        <taxon>Dothideomycetes</taxon>
        <taxon>Pleosporomycetidae</taxon>
        <taxon>Pleosporales</taxon>
        <taxon>Massarineae</taxon>
        <taxon>Didymosphaeriaceae</taxon>
        <taxon>Bimuria</taxon>
    </lineage>
</organism>
<feature type="compositionally biased region" description="Basic and acidic residues" evidence="1">
    <location>
        <begin position="366"/>
        <end position="392"/>
    </location>
</feature>
<dbReference type="Proteomes" id="UP000800036">
    <property type="component" value="Unassembled WGS sequence"/>
</dbReference>
<dbReference type="AlphaFoldDB" id="A0A6A5UMN8"/>
<sequence>MGILKGLVIGAVGDIRNSSDESISNDQLRKWILANDGRWTSKVDSGTTHLISSKDAFKKNAEPVKQAKKHNVLVVKYDWLEDSLHRRRKLVERKYLWEVERAQRRTRKTIKRLGPQADKKKFDTGCDLAMQDLDSDLYHIFMDSTGFEYKPILLRSNPYLNNFARYDLRLYESHTLPHVYCTVVRYLPPAGQNIAAAGSPSTPASASEDRPQPIRSTSPPLPLPQGVLTNQTQHPEAARLLALITPPAPTPTTKYKQAIAPPNSDFSTAFRAFRHAFRDLTLLSWHERLDAQTQKLRAQAFQLEPFVWRRPAEGLSTGIVAPPGTTIDEGYICNAWGLPGLEERLGRKGGIGSALIREAEEVRAREEARIKREEEEEKGREKGRGVRKKEGYRGQLFNGVNGPVRRGGYESQGQGNVQVGRARSNTPLFNTLGAGGRTGGTCSPTPSMTRTPGRGEAVFFDYRTAKQKRMRGNYDY</sequence>
<accession>A0A6A5UMN8</accession>
<dbReference type="Pfam" id="PF00533">
    <property type="entry name" value="BRCT"/>
    <property type="match status" value="1"/>
</dbReference>
<dbReference type="Gene3D" id="3.40.50.10190">
    <property type="entry name" value="BRCT domain"/>
    <property type="match status" value="1"/>
</dbReference>
<gene>
    <name evidence="3" type="ORF">BU23DRAFT_336052</name>
</gene>
<dbReference type="EMBL" id="ML976753">
    <property type="protein sequence ID" value="KAF1965978.1"/>
    <property type="molecule type" value="Genomic_DNA"/>
</dbReference>
<dbReference type="InterPro" id="IPR001357">
    <property type="entry name" value="BRCT_dom"/>
</dbReference>
<feature type="compositionally biased region" description="Low complexity" evidence="1">
    <location>
        <begin position="195"/>
        <end position="206"/>
    </location>
</feature>
<dbReference type="SUPFAM" id="SSF52113">
    <property type="entry name" value="BRCT domain"/>
    <property type="match status" value="1"/>
</dbReference>
<feature type="compositionally biased region" description="Polar residues" evidence="1">
    <location>
        <begin position="411"/>
        <end position="429"/>
    </location>
</feature>
<evidence type="ECO:0000259" key="2">
    <source>
        <dbReference type="PROSITE" id="PS50172"/>
    </source>
</evidence>
<feature type="domain" description="BRCT" evidence="2">
    <location>
        <begin position="1"/>
        <end position="97"/>
    </location>
</feature>
<name>A0A6A5UMN8_9PLEO</name>
<proteinExistence type="predicted"/>